<keyword evidence="2 6" id="KW-0808">Transferase</keyword>
<evidence type="ECO:0000256" key="4">
    <source>
        <dbReference type="PIRSR" id="PIRSR600542-1"/>
    </source>
</evidence>
<evidence type="ECO:0000256" key="2">
    <source>
        <dbReference type="ARBA" id="ARBA00022679"/>
    </source>
</evidence>
<comment type="similarity">
    <text evidence="1">Belongs to the carnitine/choline acetyltransferase family.</text>
</comment>
<protein>
    <submittedName>
        <fullName evidence="6">Acyltransferase ChoActase/COT/CPT</fullName>
    </submittedName>
</protein>
<evidence type="ECO:0000313" key="6">
    <source>
        <dbReference type="EMBL" id="THV07315.1"/>
    </source>
</evidence>
<dbReference type="InterPro" id="IPR023213">
    <property type="entry name" value="CAT-like_dom_sf"/>
</dbReference>
<dbReference type="EMBL" id="ML179038">
    <property type="protein sequence ID" value="THV07315.1"/>
    <property type="molecule type" value="Genomic_DNA"/>
</dbReference>
<dbReference type="OrthoDB" id="240216at2759"/>
<organism evidence="6 7">
    <name type="scientific">Dendrothele bispora (strain CBS 962.96)</name>
    <dbReference type="NCBI Taxonomy" id="1314807"/>
    <lineage>
        <taxon>Eukaryota</taxon>
        <taxon>Fungi</taxon>
        <taxon>Dikarya</taxon>
        <taxon>Basidiomycota</taxon>
        <taxon>Agaricomycotina</taxon>
        <taxon>Agaricomycetes</taxon>
        <taxon>Agaricomycetidae</taxon>
        <taxon>Agaricales</taxon>
        <taxon>Agaricales incertae sedis</taxon>
        <taxon>Dendrothele</taxon>
    </lineage>
</organism>
<dbReference type="InterPro" id="IPR000542">
    <property type="entry name" value="Carn_acyl_trans"/>
</dbReference>
<evidence type="ECO:0000256" key="1">
    <source>
        <dbReference type="ARBA" id="ARBA00005232"/>
    </source>
</evidence>
<feature type="domain" description="Choline/carnitine acyltransferase" evidence="5">
    <location>
        <begin position="19"/>
        <end position="642"/>
    </location>
</feature>
<keyword evidence="3 6" id="KW-0012">Acyltransferase</keyword>
<gene>
    <name evidence="6" type="ORF">K435DRAFT_710066</name>
</gene>
<dbReference type="PANTHER" id="PTHR22589">
    <property type="entry name" value="CARNITINE O-ACYLTRANSFERASE"/>
    <property type="match status" value="1"/>
</dbReference>
<sequence length="669" mass="74724">MSAHARQQAESKPIRLPRLPVPDLSKTLTKYLASLEPLLQEESLRTGVPYEQAYALREKWADQFSNGIGKVCQERLKALDRASPNNWLDDNFWLKTYLEWRVPLLINSNWWLAFSDEEGFGGTSSASGFTNWQLRRAAWLTHRTLELKNKIDSQEVYPDTTRTGVWFRESVSKMFNICRIPHKACDSLSPLSPLDHSLSQLVVVIAKNWFYALRAYELNPVSGQLELVAASQILERMAAIAHDASTRPGEAPMIGALSADKRDTWAQNLSHLLSLSSQNHHVHESIVRSLFCVSLDFETHALDEESQTYSPLSGDRQRQLSLDAHLHSVRSTSSNVSNRFFDKSCTLIVDPSGQAGAMGEHSPCDALVPSMVGEHIIGQSVPEDFGRNTFDVEFNSGSSGDGWHRLDWITDSYIHSACVEAKERADRIISNSDDSVLWFEGFGCEWIKSLGLSSDAFVQLALQLAWFRTHPKESRFTATYETVLTRMFHKGRTETIRTLSTDSRRWVLVMDDSSVTADSKSALLLRALQTHTALTREAMTGRGIDRHLLGLRNMLTPEELVSPSEYPGIELFTDSLYGKSQEWLLSTSGLSEGPLFKGTGFGAAYEDGYGVNYLVGPLTIKFGIESKFSSSCTSTSEFQEAIVSALWDMHDICVHAAGHAAASEQKSKL</sequence>
<dbReference type="AlphaFoldDB" id="A0A4S8MVY6"/>
<keyword evidence="7" id="KW-1185">Reference proteome</keyword>
<proteinExistence type="inferred from homology"/>
<dbReference type="InterPro" id="IPR039551">
    <property type="entry name" value="Cho/carn_acyl_trans"/>
</dbReference>
<dbReference type="PANTHER" id="PTHR22589:SF107">
    <property type="entry name" value="CHOLINE_CARNITINE ACYLTRANSFERASE DOMAIN-CONTAINING PROTEIN"/>
    <property type="match status" value="1"/>
</dbReference>
<accession>A0A4S8MVY6</accession>
<evidence type="ECO:0000256" key="3">
    <source>
        <dbReference type="ARBA" id="ARBA00023315"/>
    </source>
</evidence>
<dbReference type="SUPFAM" id="SSF52777">
    <property type="entry name" value="CoA-dependent acyltransferases"/>
    <property type="match status" value="2"/>
</dbReference>
<evidence type="ECO:0000259" key="5">
    <source>
        <dbReference type="Pfam" id="PF00755"/>
    </source>
</evidence>
<dbReference type="Proteomes" id="UP000297245">
    <property type="component" value="Unassembled WGS sequence"/>
</dbReference>
<feature type="active site" description="Proton acceptor" evidence="4">
    <location>
        <position position="361"/>
    </location>
</feature>
<dbReference type="GO" id="GO:0016746">
    <property type="term" value="F:acyltransferase activity"/>
    <property type="evidence" value="ECO:0007669"/>
    <property type="project" value="UniProtKB-KW"/>
</dbReference>
<dbReference type="Pfam" id="PF00755">
    <property type="entry name" value="Carn_acyltransf"/>
    <property type="match status" value="1"/>
</dbReference>
<dbReference type="Gene3D" id="3.30.559.10">
    <property type="entry name" value="Chloramphenicol acetyltransferase-like domain"/>
    <property type="match status" value="1"/>
</dbReference>
<name>A0A4S8MVY6_DENBC</name>
<dbReference type="Gene3D" id="3.30.559.70">
    <property type="entry name" value="Choline/Carnitine o-acyltransferase, domain 2"/>
    <property type="match status" value="1"/>
</dbReference>
<reference evidence="6 7" key="1">
    <citation type="journal article" date="2019" name="Nat. Ecol. Evol.">
        <title>Megaphylogeny resolves global patterns of mushroom evolution.</title>
        <authorList>
            <person name="Varga T."/>
            <person name="Krizsan K."/>
            <person name="Foldi C."/>
            <person name="Dima B."/>
            <person name="Sanchez-Garcia M."/>
            <person name="Sanchez-Ramirez S."/>
            <person name="Szollosi G.J."/>
            <person name="Szarkandi J.G."/>
            <person name="Papp V."/>
            <person name="Albert L."/>
            <person name="Andreopoulos W."/>
            <person name="Angelini C."/>
            <person name="Antonin V."/>
            <person name="Barry K.W."/>
            <person name="Bougher N.L."/>
            <person name="Buchanan P."/>
            <person name="Buyck B."/>
            <person name="Bense V."/>
            <person name="Catcheside P."/>
            <person name="Chovatia M."/>
            <person name="Cooper J."/>
            <person name="Damon W."/>
            <person name="Desjardin D."/>
            <person name="Finy P."/>
            <person name="Geml J."/>
            <person name="Haridas S."/>
            <person name="Hughes K."/>
            <person name="Justo A."/>
            <person name="Karasinski D."/>
            <person name="Kautmanova I."/>
            <person name="Kiss B."/>
            <person name="Kocsube S."/>
            <person name="Kotiranta H."/>
            <person name="LaButti K.M."/>
            <person name="Lechner B.E."/>
            <person name="Liimatainen K."/>
            <person name="Lipzen A."/>
            <person name="Lukacs Z."/>
            <person name="Mihaltcheva S."/>
            <person name="Morgado L.N."/>
            <person name="Niskanen T."/>
            <person name="Noordeloos M.E."/>
            <person name="Ohm R.A."/>
            <person name="Ortiz-Santana B."/>
            <person name="Ovrebo C."/>
            <person name="Racz N."/>
            <person name="Riley R."/>
            <person name="Savchenko A."/>
            <person name="Shiryaev A."/>
            <person name="Soop K."/>
            <person name="Spirin V."/>
            <person name="Szebenyi C."/>
            <person name="Tomsovsky M."/>
            <person name="Tulloss R.E."/>
            <person name="Uehling J."/>
            <person name="Grigoriev I.V."/>
            <person name="Vagvolgyi C."/>
            <person name="Papp T."/>
            <person name="Martin F.M."/>
            <person name="Miettinen O."/>
            <person name="Hibbett D.S."/>
            <person name="Nagy L.G."/>
        </authorList>
    </citation>
    <scope>NUCLEOTIDE SEQUENCE [LARGE SCALE GENOMIC DNA]</scope>
    <source>
        <strain evidence="6 7">CBS 962.96</strain>
    </source>
</reference>
<evidence type="ECO:0000313" key="7">
    <source>
        <dbReference type="Proteomes" id="UP000297245"/>
    </source>
</evidence>
<dbReference type="InterPro" id="IPR042231">
    <property type="entry name" value="Cho/carn_acyl_trans_2"/>
</dbReference>